<name>A0A2W1LC92_9BACL</name>
<keyword evidence="5" id="KW-0282">Flagellum</keyword>
<dbReference type="Pfam" id="PF06429">
    <property type="entry name" value="Flg_bbr_C"/>
    <property type="match status" value="1"/>
</dbReference>
<accession>A0A2W1LC92</accession>
<dbReference type="InterPro" id="IPR053967">
    <property type="entry name" value="LlgE_F_G-like_D1"/>
</dbReference>
<protein>
    <submittedName>
        <fullName evidence="5">Flagellar hook-basal body protein</fullName>
    </submittedName>
</protein>
<reference evidence="5 6" key="1">
    <citation type="submission" date="2018-06" db="EMBL/GenBank/DDBJ databases">
        <title>Paenibacillus imtechensis sp. nov.</title>
        <authorList>
            <person name="Pinnaka A.K."/>
            <person name="Singh H."/>
            <person name="Kaur M."/>
        </authorList>
    </citation>
    <scope>NUCLEOTIDE SEQUENCE [LARGE SCALE GENOMIC DNA]</scope>
    <source>
        <strain evidence="5 6">SMB1</strain>
    </source>
</reference>
<dbReference type="InterPro" id="IPR037925">
    <property type="entry name" value="FlgE/F/G-like"/>
</dbReference>
<dbReference type="GO" id="GO:0071978">
    <property type="term" value="P:bacterial-type flagellum-dependent swarming motility"/>
    <property type="evidence" value="ECO:0007669"/>
    <property type="project" value="TreeGrafter"/>
</dbReference>
<dbReference type="PROSITE" id="PS00588">
    <property type="entry name" value="FLAGELLA_BB_ROD"/>
    <property type="match status" value="1"/>
</dbReference>
<dbReference type="SUPFAM" id="SSF117143">
    <property type="entry name" value="Flagellar hook protein flgE"/>
    <property type="match status" value="1"/>
</dbReference>
<feature type="domain" description="Flagellar hook protein FlgE/F/G-like D1" evidence="4">
    <location>
        <begin position="123"/>
        <end position="161"/>
    </location>
</feature>
<gene>
    <name evidence="5" type="ORF">DNH61_00680</name>
</gene>
<dbReference type="PANTHER" id="PTHR30435">
    <property type="entry name" value="FLAGELLAR PROTEIN"/>
    <property type="match status" value="1"/>
</dbReference>
<dbReference type="RefSeq" id="WP_111144771.1">
    <property type="nucleotide sequence ID" value="NZ_QKRB01000006.1"/>
</dbReference>
<feature type="domain" description="Flagellar basal body rod protein N-terminal" evidence="2">
    <location>
        <begin position="5"/>
        <end position="35"/>
    </location>
</feature>
<evidence type="ECO:0000313" key="5">
    <source>
        <dbReference type="EMBL" id="PZD97808.1"/>
    </source>
</evidence>
<evidence type="ECO:0000313" key="6">
    <source>
        <dbReference type="Proteomes" id="UP000249522"/>
    </source>
</evidence>
<evidence type="ECO:0000259" key="2">
    <source>
        <dbReference type="Pfam" id="PF00460"/>
    </source>
</evidence>
<dbReference type="Pfam" id="PF22692">
    <property type="entry name" value="LlgE_F_G_D1"/>
    <property type="match status" value="1"/>
</dbReference>
<comment type="caution">
    <text evidence="5">The sequence shown here is derived from an EMBL/GenBank/DDBJ whole genome shotgun (WGS) entry which is preliminary data.</text>
</comment>
<dbReference type="InterPro" id="IPR019776">
    <property type="entry name" value="Flagellar_basal_body_rod_CS"/>
</dbReference>
<dbReference type="GO" id="GO:0009288">
    <property type="term" value="C:bacterial-type flagellum"/>
    <property type="evidence" value="ECO:0007669"/>
    <property type="project" value="TreeGrafter"/>
</dbReference>
<feature type="domain" description="Flagellar basal-body/hook protein C-terminal" evidence="3">
    <location>
        <begin position="239"/>
        <end position="283"/>
    </location>
</feature>
<keyword evidence="6" id="KW-1185">Reference proteome</keyword>
<organism evidence="5 6">
    <name type="scientific">Paenibacillus sambharensis</name>
    <dbReference type="NCBI Taxonomy" id="1803190"/>
    <lineage>
        <taxon>Bacteria</taxon>
        <taxon>Bacillati</taxon>
        <taxon>Bacillota</taxon>
        <taxon>Bacilli</taxon>
        <taxon>Bacillales</taxon>
        <taxon>Paenibacillaceae</taxon>
        <taxon>Paenibacillus</taxon>
    </lineage>
</organism>
<keyword evidence="5" id="KW-0966">Cell projection</keyword>
<dbReference type="Pfam" id="PF00460">
    <property type="entry name" value="Flg_bb_rod"/>
    <property type="match status" value="1"/>
</dbReference>
<dbReference type="PANTHER" id="PTHR30435:SF19">
    <property type="entry name" value="FLAGELLAR BASAL-BODY ROD PROTEIN FLGG"/>
    <property type="match status" value="1"/>
</dbReference>
<sequence>MLRGLYTAAAGMVTQQRRHDTVTNNISNANTPGYKQVNSVSRSFPEMLLELTGVKGDQPKSIGSIHTGVFAEESLSIHLQGDLSNTGRASDFALVSDLAVPGMAFDASGKYVAPDGTVTFQPQAFFTVQDRGGEVKYTRDGSFHLNDQGFLVTSDGSNVLGADNQPVRFEPGTSLEGLYLSKDLNFIDTATGNPTGRQLLVSRIENPNKLIREGNGKFRFDGEEGLVRPVNGEDRFEVRQGYTERSNVDTAQAMVDLMSAQRAYETNQKMIQFYDKSLEKAVNEIGRV</sequence>
<dbReference type="InterPro" id="IPR001444">
    <property type="entry name" value="Flag_bb_rod_N"/>
</dbReference>
<dbReference type="Proteomes" id="UP000249522">
    <property type="component" value="Unassembled WGS sequence"/>
</dbReference>
<evidence type="ECO:0000256" key="1">
    <source>
        <dbReference type="ARBA" id="ARBA00009677"/>
    </source>
</evidence>
<dbReference type="AlphaFoldDB" id="A0A2W1LC92"/>
<comment type="similarity">
    <text evidence="1">Belongs to the flagella basal body rod proteins family.</text>
</comment>
<evidence type="ECO:0000259" key="4">
    <source>
        <dbReference type="Pfam" id="PF22692"/>
    </source>
</evidence>
<dbReference type="EMBL" id="QKRB01000006">
    <property type="protein sequence ID" value="PZD97808.1"/>
    <property type="molecule type" value="Genomic_DNA"/>
</dbReference>
<proteinExistence type="inferred from homology"/>
<evidence type="ECO:0000259" key="3">
    <source>
        <dbReference type="Pfam" id="PF06429"/>
    </source>
</evidence>
<keyword evidence="5" id="KW-0969">Cilium</keyword>
<dbReference type="InterPro" id="IPR010930">
    <property type="entry name" value="Flg_bb/hook_C_dom"/>
</dbReference>
<dbReference type="OrthoDB" id="9800375at2"/>